<reference evidence="2" key="2">
    <citation type="submission" date="2023-06" db="EMBL/GenBank/DDBJ databases">
        <authorList>
            <person name="Kobayashi Y."/>
            <person name="Kayamori A."/>
            <person name="Aoki K."/>
            <person name="Shiwa Y."/>
            <person name="Fujita N."/>
            <person name="Sugita T."/>
            <person name="Iwasaki W."/>
            <person name="Tanaka N."/>
            <person name="Takashima M."/>
        </authorList>
    </citation>
    <scope>NUCLEOTIDE SEQUENCE</scope>
    <source>
        <strain evidence="2">HIS016</strain>
    </source>
</reference>
<dbReference type="Proteomes" id="UP001222932">
    <property type="component" value="Unassembled WGS sequence"/>
</dbReference>
<feature type="chain" id="PRO_5042288787" description="Transmembrane protein" evidence="1">
    <location>
        <begin position="18"/>
        <end position="133"/>
    </location>
</feature>
<gene>
    <name evidence="2" type="ORF">CspeluHIS016_0306840</name>
</gene>
<name>A0AAD3YCH2_9TREE</name>
<evidence type="ECO:0000313" key="3">
    <source>
        <dbReference type="Proteomes" id="UP001222932"/>
    </source>
</evidence>
<organism evidence="2 3">
    <name type="scientific">Cutaneotrichosporon spelunceum</name>
    <dbReference type="NCBI Taxonomy" id="1672016"/>
    <lineage>
        <taxon>Eukaryota</taxon>
        <taxon>Fungi</taxon>
        <taxon>Dikarya</taxon>
        <taxon>Basidiomycota</taxon>
        <taxon>Agaricomycotina</taxon>
        <taxon>Tremellomycetes</taxon>
        <taxon>Trichosporonales</taxon>
        <taxon>Trichosporonaceae</taxon>
        <taxon>Cutaneotrichosporon</taxon>
    </lineage>
</organism>
<reference evidence="2" key="1">
    <citation type="journal article" date="2023" name="BMC Genomics">
        <title>Chromosome-level genome assemblies of Cutaneotrichosporon spp. (Trichosporonales, Basidiomycota) reveal imbalanced evolution between nucleotide sequences and chromosome synteny.</title>
        <authorList>
            <person name="Kobayashi Y."/>
            <person name="Kayamori A."/>
            <person name="Aoki K."/>
            <person name="Shiwa Y."/>
            <person name="Matsutani M."/>
            <person name="Fujita N."/>
            <person name="Sugita T."/>
            <person name="Iwasaki W."/>
            <person name="Tanaka N."/>
            <person name="Takashima M."/>
        </authorList>
    </citation>
    <scope>NUCLEOTIDE SEQUENCE</scope>
    <source>
        <strain evidence="2">HIS016</strain>
    </source>
</reference>
<evidence type="ECO:0000256" key="1">
    <source>
        <dbReference type="SAM" id="SignalP"/>
    </source>
</evidence>
<evidence type="ECO:0008006" key="4">
    <source>
        <dbReference type="Google" id="ProtNLM"/>
    </source>
</evidence>
<dbReference type="AlphaFoldDB" id="A0AAD3YCH2"/>
<protein>
    <recommendedName>
        <fullName evidence="4">Transmembrane protein</fullName>
    </recommendedName>
</protein>
<feature type="signal peptide" evidence="1">
    <location>
        <begin position="1"/>
        <end position="17"/>
    </location>
</feature>
<sequence length="133" mass="14889">MKVSALLFPVLAAVTYAAPANIDDRELEGRADGALGPAGGSLNELFRVEGDVLVGPGGYYDKDGFHPSQYKKPGKRDAAPENEERQYYRYDGLRVLGPGWRVRYGVLIGPNAWWGPDGWHWGHYPYGPGYFWW</sequence>
<keyword evidence="1" id="KW-0732">Signal</keyword>
<evidence type="ECO:0000313" key="2">
    <source>
        <dbReference type="EMBL" id="GMK56844.1"/>
    </source>
</evidence>
<keyword evidence="3" id="KW-1185">Reference proteome</keyword>
<comment type="caution">
    <text evidence="2">The sequence shown here is derived from an EMBL/GenBank/DDBJ whole genome shotgun (WGS) entry which is preliminary data.</text>
</comment>
<dbReference type="EMBL" id="BTCM01000003">
    <property type="protein sequence ID" value="GMK56844.1"/>
    <property type="molecule type" value="Genomic_DNA"/>
</dbReference>
<proteinExistence type="predicted"/>
<accession>A0AAD3YCH2</accession>